<keyword evidence="2" id="KW-0436">Ligase</keyword>
<dbReference type="Proteomes" id="UP000515125">
    <property type="component" value="Unplaced"/>
</dbReference>
<dbReference type="GO" id="GO:0004326">
    <property type="term" value="F:tetrahydrofolylpolyglutamate synthase activity"/>
    <property type="evidence" value="ECO:0007669"/>
    <property type="project" value="InterPro"/>
</dbReference>
<dbReference type="AlphaFoldDB" id="A0A6P6RRF7"/>
<accession>A0A6P6RRF7</accession>
<feature type="region of interest" description="Disordered" evidence="5">
    <location>
        <begin position="467"/>
        <end position="494"/>
    </location>
</feature>
<dbReference type="RefSeq" id="XP_026190122.1">
    <property type="nucleotide sequence ID" value="XM_026334337.1"/>
</dbReference>
<keyword evidence="7" id="KW-1185">Reference proteome</keyword>
<keyword evidence="4" id="KW-0067">ATP-binding</keyword>
<feature type="region of interest" description="Disordered" evidence="5">
    <location>
        <begin position="1"/>
        <end position="50"/>
    </location>
</feature>
<reference evidence="8" key="1">
    <citation type="submission" date="2025-08" db="UniProtKB">
        <authorList>
            <consortium name="RefSeq"/>
        </authorList>
    </citation>
    <scope>IDENTIFICATION</scope>
</reference>
<gene>
    <name evidence="8" type="primary">LOC34621663</name>
</gene>
<dbReference type="NCBIfam" id="TIGR01499">
    <property type="entry name" value="folC"/>
    <property type="match status" value="1"/>
</dbReference>
<dbReference type="SUPFAM" id="SSF53623">
    <property type="entry name" value="MurD-like peptide ligases, catalytic domain"/>
    <property type="match status" value="1"/>
</dbReference>
<feature type="domain" description="Mur ligase central" evidence="6">
    <location>
        <begin position="95"/>
        <end position="240"/>
    </location>
</feature>
<organism evidence="7 8">
    <name type="scientific">Cyclospora cayetanensis</name>
    <dbReference type="NCBI Taxonomy" id="88456"/>
    <lineage>
        <taxon>Eukaryota</taxon>
        <taxon>Sar</taxon>
        <taxon>Alveolata</taxon>
        <taxon>Apicomplexa</taxon>
        <taxon>Conoidasida</taxon>
        <taxon>Coccidia</taxon>
        <taxon>Eucoccidiorida</taxon>
        <taxon>Eimeriorina</taxon>
        <taxon>Eimeriidae</taxon>
        <taxon>Cyclospora</taxon>
    </lineage>
</organism>
<dbReference type="Gene3D" id="3.40.1190.10">
    <property type="entry name" value="Mur-like, catalytic domain"/>
    <property type="match status" value="1"/>
</dbReference>
<evidence type="ECO:0000313" key="7">
    <source>
        <dbReference type="Proteomes" id="UP000515125"/>
    </source>
</evidence>
<sequence>MPNSAAAAAADRRSSSGDLPGGPSEGPPQGSNGGAATLLSTARGEHRSEEEVHEAYVKVLKEMTGTPPMKLRLDALEEVALALGSPHHNFEAVHVAGTNGKGSVCAKIAACLMAKGYRVGLFTSPHLFSLRERFSLNGTCISEYSFLEVFAKVKTAASTVGVELTFFEVCTLMAFEFFASERVQWAVIETGLGGRLDATNLLVNPRCCVITSIGWDHMHILGETLEDIAQEKAGIFKNKVNVVLGPSAAALPLLWERAAALQCDVWEIRVDPRGEDFDKENSNIAELVAQNVLRLDLTQSQLAAALAVRPPAREQWLSQQQLRVAAAAAAETSGFFSSSSNCKTQQQQQHQRQQPLEAPLADPAASLPLGVVIDVGHNESAVDRLFQGLHLATANHPRCQPAAAVFRDICSNSNCSAEWVFAGTLPRLLQKAFAAAAAEGSVLAVCGTFFMMREVFQTFGMNTGPIDPMDMNERSPTTASPQEIKAATALQPHD</sequence>
<dbReference type="InterPro" id="IPR013221">
    <property type="entry name" value="Mur_ligase_cen"/>
</dbReference>
<dbReference type="Pfam" id="PF08245">
    <property type="entry name" value="Mur_ligase_M"/>
    <property type="match status" value="1"/>
</dbReference>
<dbReference type="GO" id="GO:0008841">
    <property type="term" value="F:dihydrofolate synthase activity"/>
    <property type="evidence" value="ECO:0007669"/>
    <property type="project" value="TreeGrafter"/>
</dbReference>
<evidence type="ECO:0000256" key="4">
    <source>
        <dbReference type="ARBA" id="ARBA00022840"/>
    </source>
</evidence>
<evidence type="ECO:0000259" key="6">
    <source>
        <dbReference type="Pfam" id="PF08245"/>
    </source>
</evidence>
<dbReference type="GeneID" id="34621663"/>
<name>A0A6P6RRF7_9EIME</name>
<dbReference type="InterPro" id="IPR018109">
    <property type="entry name" value="Folylpolyglutamate_synth_CS"/>
</dbReference>
<feature type="region of interest" description="Disordered" evidence="5">
    <location>
        <begin position="338"/>
        <end position="358"/>
    </location>
</feature>
<dbReference type="PANTHER" id="PTHR11136">
    <property type="entry name" value="FOLYLPOLYGLUTAMATE SYNTHASE-RELATED"/>
    <property type="match status" value="1"/>
</dbReference>
<protein>
    <submittedName>
        <fullName evidence="8">Uncharacterized protein LOC34621663</fullName>
    </submittedName>
</protein>
<dbReference type="OrthoDB" id="5212574at2759"/>
<comment type="similarity">
    <text evidence="1">Belongs to the folylpolyglutamate synthase family.</text>
</comment>
<evidence type="ECO:0000256" key="3">
    <source>
        <dbReference type="ARBA" id="ARBA00022741"/>
    </source>
</evidence>
<dbReference type="PROSITE" id="PS01012">
    <property type="entry name" value="FOLYLPOLYGLU_SYNT_2"/>
    <property type="match status" value="1"/>
</dbReference>
<dbReference type="InterPro" id="IPR036565">
    <property type="entry name" value="Mur-like_cat_sf"/>
</dbReference>
<dbReference type="GO" id="GO:0005739">
    <property type="term" value="C:mitochondrion"/>
    <property type="evidence" value="ECO:0007669"/>
    <property type="project" value="TreeGrafter"/>
</dbReference>
<proteinExistence type="inferred from homology"/>
<keyword evidence="3" id="KW-0547">Nucleotide-binding</keyword>
<dbReference type="PANTHER" id="PTHR11136:SF0">
    <property type="entry name" value="DIHYDROFOLATE SYNTHETASE-RELATED"/>
    <property type="match status" value="1"/>
</dbReference>
<feature type="compositionally biased region" description="Low complexity" evidence="5">
    <location>
        <begin position="345"/>
        <end position="358"/>
    </location>
</feature>
<evidence type="ECO:0000256" key="1">
    <source>
        <dbReference type="ARBA" id="ARBA00008276"/>
    </source>
</evidence>
<dbReference type="GO" id="GO:0005524">
    <property type="term" value="F:ATP binding"/>
    <property type="evidence" value="ECO:0007669"/>
    <property type="project" value="UniProtKB-KW"/>
</dbReference>
<evidence type="ECO:0000256" key="5">
    <source>
        <dbReference type="SAM" id="MobiDB-lite"/>
    </source>
</evidence>
<dbReference type="InterPro" id="IPR001645">
    <property type="entry name" value="Folylpolyglutamate_synth"/>
</dbReference>
<dbReference type="GO" id="GO:0005829">
    <property type="term" value="C:cytosol"/>
    <property type="evidence" value="ECO:0007669"/>
    <property type="project" value="TreeGrafter"/>
</dbReference>
<evidence type="ECO:0000256" key="2">
    <source>
        <dbReference type="ARBA" id="ARBA00022598"/>
    </source>
</evidence>
<evidence type="ECO:0000313" key="8">
    <source>
        <dbReference type="RefSeq" id="XP_026190122.1"/>
    </source>
</evidence>